<feature type="transmembrane region" description="Helical" evidence="4">
    <location>
        <begin position="15"/>
        <end position="33"/>
    </location>
</feature>
<keyword evidence="2" id="KW-0418">Kinase</keyword>
<evidence type="ECO:0000256" key="3">
    <source>
        <dbReference type="ARBA" id="ARBA00023012"/>
    </source>
</evidence>
<dbReference type="EMBL" id="CP040899">
    <property type="protein sequence ID" value="QDB80157.1"/>
    <property type="molecule type" value="Genomic_DNA"/>
</dbReference>
<evidence type="ECO:0000256" key="2">
    <source>
        <dbReference type="ARBA" id="ARBA00022777"/>
    </source>
</evidence>
<organism evidence="7 8">
    <name type="scientific">Georgenia wutianyii</name>
    <dbReference type="NCBI Taxonomy" id="2585135"/>
    <lineage>
        <taxon>Bacteria</taxon>
        <taxon>Bacillati</taxon>
        <taxon>Actinomycetota</taxon>
        <taxon>Actinomycetes</taxon>
        <taxon>Micrococcales</taxon>
        <taxon>Bogoriellaceae</taxon>
        <taxon>Georgenia</taxon>
    </lineage>
</organism>
<dbReference type="PANTHER" id="PTHR24421">
    <property type="entry name" value="NITRATE/NITRITE SENSOR PROTEIN NARX-RELATED"/>
    <property type="match status" value="1"/>
</dbReference>
<keyword evidence="8" id="KW-1185">Reference proteome</keyword>
<name>A0ABX5VNS0_9MICO</name>
<proteinExistence type="predicted"/>
<dbReference type="Proteomes" id="UP000313948">
    <property type="component" value="Chromosome"/>
</dbReference>
<dbReference type="SUPFAM" id="SSF55874">
    <property type="entry name" value="ATPase domain of HSP90 chaperone/DNA topoisomerase II/histidine kinase"/>
    <property type="match status" value="1"/>
</dbReference>
<dbReference type="InterPro" id="IPR036890">
    <property type="entry name" value="HATPase_C_sf"/>
</dbReference>
<feature type="transmembrane region" description="Helical" evidence="4">
    <location>
        <begin position="191"/>
        <end position="211"/>
    </location>
</feature>
<dbReference type="RefSeq" id="WP_139071237.1">
    <property type="nucleotide sequence ID" value="NZ_CP040899.1"/>
</dbReference>
<gene>
    <name evidence="7" type="ORF">FE251_12760</name>
</gene>
<keyword evidence="4" id="KW-0812">Transmembrane</keyword>
<dbReference type="Pfam" id="PF04024">
    <property type="entry name" value="PspC"/>
    <property type="match status" value="1"/>
</dbReference>
<dbReference type="InterPro" id="IPR050482">
    <property type="entry name" value="Sensor_HK_TwoCompSys"/>
</dbReference>
<feature type="transmembrane region" description="Helical" evidence="4">
    <location>
        <begin position="40"/>
        <end position="61"/>
    </location>
</feature>
<feature type="transmembrane region" description="Helical" evidence="4">
    <location>
        <begin position="99"/>
        <end position="118"/>
    </location>
</feature>
<dbReference type="InterPro" id="IPR007168">
    <property type="entry name" value="Phageshock_PspC_N"/>
</dbReference>
<feature type="domain" description="Phage shock protein PspC N-terminal" evidence="6">
    <location>
        <begin position="10"/>
        <end position="65"/>
    </location>
</feature>
<sequence length="415" mass="43474">MTISAPERLPLRRPLAGRQVAGVGAGLAAHLGLPVQRVRLALVLSALAFGAGLVLYGWLWVLVPSGDPVDAAADARPTSASRLAPRLRAVTRSVSASDVVAGVLLLLAALALVLWRAGVTLPNDWLVPLLVVVGGAALVWTQLDSSLSGQDAPPVPRWHALARVGGGLLLAVVGIVLLLGRGLGADELLSGIVASTAILVGVAVVLAPVWLRLVRDLSAERTARARESERADIAAHLHDSVLQTLSLIRSRADDPDQVSRLARAQERELRHWLYSDRPAAGTSVAAALREVAAEVEDQHGVGIDVVTAGDRPPHATTAALLAATREALRNAVVHGAPPVSLYVEVGEDVTEVFVRDRGPGFDVATIPADRHGVRDSIVGRLQRHGGTARVRTGPGSGLEGTEVVLRMPEPETGEQ</sequence>
<evidence type="ECO:0000313" key="7">
    <source>
        <dbReference type="EMBL" id="QDB80157.1"/>
    </source>
</evidence>
<feature type="transmembrane region" description="Helical" evidence="4">
    <location>
        <begin position="125"/>
        <end position="143"/>
    </location>
</feature>
<evidence type="ECO:0000256" key="4">
    <source>
        <dbReference type="SAM" id="Phobius"/>
    </source>
</evidence>
<evidence type="ECO:0000259" key="5">
    <source>
        <dbReference type="Pfam" id="PF02518"/>
    </source>
</evidence>
<accession>A0ABX5VNS0</accession>
<dbReference type="InterPro" id="IPR003594">
    <property type="entry name" value="HATPase_dom"/>
</dbReference>
<protein>
    <submittedName>
        <fullName evidence="7">PspC domain-containing protein</fullName>
    </submittedName>
</protein>
<keyword evidence="4" id="KW-1133">Transmembrane helix</keyword>
<keyword evidence="4" id="KW-0472">Membrane</keyword>
<feature type="domain" description="Histidine kinase/HSP90-like ATPase" evidence="5">
    <location>
        <begin position="320"/>
        <end position="410"/>
    </location>
</feature>
<dbReference type="Pfam" id="PF02518">
    <property type="entry name" value="HATPase_c"/>
    <property type="match status" value="1"/>
</dbReference>
<reference evidence="7 8" key="1">
    <citation type="submission" date="2019-05" db="EMBL/GenBank/DDBJ databases">
        <title>Georgenia *** sp. nov., and Georgenia *** sp. nov., isolated from the intestinal contents of plateau pika (Ochotona curzoniae) in the Qinghai-Tibet plateau of China.</title>
        <authorList>
            <person name="Tian Z."/>
        </authorList>
    </citation>
    <scope>NUCLEOTIDE SEQUENCE [LARGE SCALE GENOMIC DNA]</scope>
    <source>
        <strain evidence="7 8">Z294</strain>
    </source>
</reference>
<keyword evidence="1" id="KW-0808">Transferase</keyword>
<keyword evidence="3" id="KW-0902">Two-component regulatory system</keyword>
<dbReference type="Gene3D" id="3.30.565.10">
    <property type="entry name" value="Histidine kinase-like ATPase, C-terminal domain"/>
    <property type="match status" value="1"/>
</dbReference>
<evidence type="ECO:0000313" key="8">
    <source>
        <dbReference type="Proteomes" id="UP000313948"/>
    </source>
</evidence>
<dbReference type="PANTHER" id="PTHR24421:SF61">
    <property type="entry name" value="OXYGEN SENSOR HISTIDINE KINASE NREB"/>
    <property type="match status" value="1"/>
</dbReference>
<evidence type="ECO:0000256" key="1">
    <source>
        <dbReference type="ARBA" id="ARBA00022679"/>
    </source>
</evidence>
<evidence type="ECO:0000259" key="6">
    <source>
        <dbReference type="Pfam" id="PF04024"/>
    </source>
</evidence>
<feature type="transmembrane region" description="Helical" evidence="4">
    <location>
        <begin position="158"/>
        <end position="179"/>
    </location>
</feature>